<name>A0A918P3P2_9ACTN</name>
<dbReference type="InterPro" id="IPR036291">
    <property type="entry name" value="NAD(P)-bd_dom_sf"/>
</dbReference>
<keyword evidence="2" id="KW-0560">Oxidoreductase</keyword>
<dbReference type="InterPro" id="IPR020904">
    <property type="entry name" value="Sc_DH/Rdtase_CS"/>
</dbReference>
<proteinExistence type="inferred from homology"/>
<reference evidence="3" key="1">
    <citation type="journal article" date="2014" name="Int. J. Syst. Evol. Microbiol.">
        <title>Complete genome sequence of Corynebacterium casei LMG S-19264T (=DSM 44701T), isolated from a smear-ripened cheese.</title>
        <authorList>
            <consortium name="US DOE Joint Genome Institute (JGI-PGF)"/>
            <person name="Walter F."/>
            <person name="Albersmeier A."/>
            <person name="Kalinowski J."/>
            <person name="Ruckert C."/>
        </authorList>
    </citation>
    <scope>NUCLEOTIDE SEQUENCE</scope>
    <source>
        <strain evidence="3">JCM 4790</strain>
    </source>
</reference>
<protein>
    <submittedName>
        <fullName evidence="3">Short-chain dehydrogenase</fullName>
    </submittedName>
</protein>
<dbReference type="Pfam" id="PF13561">
    <property type="entry name" value="adh_short_C2"/>
    <property type="match status" value="1"/>
</dbReference>
<dbReference type="Proteomes" id="UP000619244">
    <property type="component" value="Unassembled WGS sequence"/>
</dbReference>
<dbReference type="EMBL" id="BMVU01000142">
    <property type="protein sequence ID" value="GGY19125.1"/>
    <property type="molecule type" value="Genomic_DNA"/>
</dbReference>
<gene>
    <name evidence="3" type="ORF">GCM10010358_82580</name>
</gene>
<dbReference type="PROSITE" id="PS00061">
    <property type="entry name" value="ADH_SHORT"/>
    <property type="match status" value="1"/>
</dbReference>
<comment type="caution">
    <text evidence="3">The sequence shown here is derived from an EMBL/GenBank/DDBJ whole genome shotgun (WGS) entry which is preliminary data.</text>
</comment>
<evidence type="ECO:0000313" key="3">
    <source>
        <dbReference type="EMBL" id="GGY19125.1"/>
    </source>
</evidence>
<dbReference type="Gene3D" id="3.40.50.720">
    <property type="entry name" value="NAD(P)-binding Rossmann-like Domain"/>
    <property type="match status" value="1"/>
</dbReference>
<accession>A0A918P3P2</accession>
<sequence>MIDPGLSQKTVLVTGGAANIGAAISRAFAEQGARVVVHYAPGETSPGHHGRAATDPHAFVSSLPDAIGIAEDFLTPGAAARLMDTVEDQVGPVDVLINNAALANDADTFSAIDDTAIEQTLRVNTLAPALLIAELSRRLPEHAPANSANVVNISTDAARGFPNQVSYGMSKAALESLTRGAAVDLGPRIRVNAVAPGPIQTGWMDDELVNKVVPGIPMNRVGHPTDIADACVFLASRQSRWITGQIIQVAGGHWL</sequence>
<dbReference type="PANTHER" id="PTHR43639:SF1">
    <property type="entry name" value="SHORT-CHAIN DEHYDROGENASE_REDUCTASE FAMILY PROTEIN"/>
    <property type="match status" value="1"/>
</dbReference>
<dbReference type="SUPFAM" id="SSF51735">
    <property type="entry name" value="NAD(P)-binding Rossmann-fold domains"/>
    <property type="match status" value="1"/>
</dbReference>
<dbReference type="PRINTS" id="PR00081">
    <property type="entry name" value="GDHRDH"/>
</dbReference>
<evidence type="ECO:0000313" key="4">
    <source>
        <dbReference type="Proteomes" id="UP000619244"/>
    </source>
</evidence>
<dbReference type="InterPro" id="IPR002347">
    <property type="entry name" value="SDR_fam"/>
</dbReference>
<evidence type="ECO:0000256" key="1">
    <source>
        <dbReference type="ARBA" id="ARBA00006484"/>
    </source>
</evidence>
<dbReference type="RefSeq" id="WP_190195379.1">
    <property type="nucleotide sequence ID" value="NZ_BMVU01000142.1"/>
</dbReference>
<keyword evidence="4" id="KW-1185">Reference proteome</keyword>
<dbReference type="PANTHER" id="PTHR43639">
    <property type="entry name" value="OXIDOREDUCTASE, SHORT-CHAIN DEHYDROGENASE/REDUCTASE FAMILY (AFU_ORTHOLOGUE AFUA_5G02870)"/>
    <property type="match status" value="1"/>
</dbReference>
<reference evidence="3" key="2">
    <citation type="submission" date="2020-09" db="EMBL/GenBank/DDBJ databases">
        <authorList>
            <person name="Sun Q."/>
            <person name="Ohkuma M."/>
        </authorList>
    </citation>
    <scope>NUCLEOTIDE SEQUENCE</scope>
    <source>
        <strain evidence="3">JCM 4790</strain>
    </source>
</reference>
<dbReference type="GO" id="GO:0016491">
    <property type="term" value="F:oxidoreductase activity"/>
    <property type="evidence" value="ECO:0007669"/>
    <property type="project" value="UniProtKB-KW"/>
</dbReference>
<dbReference type="FunFam" id="3.40.50.720:FF:000084">
    <property type="entry name" value="Short-chain dehydrogenase reductase"/>
    <property type="match status" value="1"/>
</dbReference>
<evidence type="ECO:0000256" key="2">
    <source>
        <dbReference type="ARBA" id="ARBA00023002"/>
    </source>
</evidence>
<comment type="similarity">
    <text evidence="1">Belongs to the short-chain dehydrogenases/reductases (SDR) family.</text>
</comment>
<dbReference type="PRINTS" id="PR00080">
    <property type="entry name" value="SDRFAMILY"/>
</dbReference>
<organism evidence="3 4">
    <name type="scientific">Streptomyces minutiscleroticus</name>
    <dbReference type="NCBI Taxonomy" id="68238"/>
    <lineage>
        <taxon>Bacteria</taxon>
        <taxon>Bacillati</taxon>
        <taxon>Actinomycetota</taxon>
        <taxon>Actinomycetes</taxon>
        <taxon>Kitasatosporales</taxon>
        <taxon>Streptomycetaceae</taxon>
        <taxon>Streptomyces</taxon>
    </lineage>
</organism>
<dbReference type="CDD" id="cd05233">
    <property type="entry name" value="SDR_c"/>
    <property type="match status" value="1"/>
</dbReference>
<dbReference type="AlphaFoldDB" id="A0A918P3P2"/>